<dbReference type="EMBL" id="QXJM01000039">
    <property type="protein sequence ID" value="RIE02950.1"/>
    <property type="molecule type" value="Genomic_DNA"/>
</dbReference>
<reference evidence="6 7" key="1">
    <citation type="submission" date="2018-09" db="EMBL/GenBank/DDBJ databases">
        <title>Cohnella cavernae sp. nov., isolated from a karst cave.</title>
        <authorList>
            <person name="Zhu H."/>
        </authorList>
    </citation>
    <scope>NUCLEOTIDE SEQUENCE [LARGE SCALE GENOMIC DNA]</scope>
    <source>
        <strain evidence="6 7">K2E09-144</strain>
    </source>
</reference>
<dbReference type="GO" id="GO:0003700">
    <property type="term" value="F:DNA-binding transcription factor activity"/>
    <property type="evidence" value="ECO:0007669"/>
    <property type="project" value="InterPro"/>
</dbReference>
<evidence type="ECO:0000313" key="6">
    <source>
        <dbReference type="EMBL" id="RIE02950.1"/>
    </source>
</evidence>
<accession>A0A398CL26</accession>
<keyword evidence="1" id="KW-0805">Transcription regulation</keyword>
<dbReference type="PROSITE" id="PS00041">
    <property type="entry name" value="HTH_ARAC_FAMILY_1"/>
    <property type="match status" value="1"/>
</dbReference>
<dbReference type="GO" id="GO:0043565">
    <property type="term" value="F:sequence-specific DNA binding"/>
    <property type="evidence" value="ECO:0007669"/>
    <property type="project" value="InterPro"/>
</dbReference>
<comment type="caution">
    <text evidence="6">The sequence shown here is derived from an EMBL/GenBank/DDBJ whole genome shotgun (WGS) entry which is preliminary data.</text>
</comment>
<protein>
    <submittedName>
        <fullName evidence="6">Helix-turn-helix domain-containing protein</fullName>
    </submittedName>
</protein>
<dbReference type="PROSITE" id="PS50983">
    <property type="entry name" value="FE_B12_PBP"/>
    <property type="match status" value="1"/>
</dbReference>
<dbReference type="SUPFAM" id="SSF46689">
    <property type="entry name" value="Homeodomain-like"/>
    <property type="match status" value="2"/>
</dbReference>
<keyword evidence="3" id="KW-0804">Transcription</keyword>
<dbReference type="SMART" id="SM00342">
    <property type="entry name" value="HTH_ARAC"/>
    <property type="match status" value="1"/>
</dbReference>
<evidence type="ECO:0000259" key="5">
    <source>
        <dbReference type="PROSITE" id="PS50983"/>
    </source>
</evidence>
<dbReference type="Gene3D" id="3.40.50.1980">
    <property type="entry name" value="Nitrogenase molybdenum iron protein domain"/>
    <property type="match status" value="1"/>
</dbReference>
<dbReference type="PANTHER" id="PTHR43280:SF28">
    <property type="entry name" value="HTH-TYPE TRANSCRIPTIONAL ACTIVATOR RHAS"/>
    <property type="match status" value="1"/>
</dbReference>
<dbReference type="Pfam" id="PF01497">
    <property type="entry name" value="Peripla_BP_2"/>
    <property type="match status" value="1"/>
</dbReference>
<dbReference type="InterPro" id="IPR002491">
    <property type="entry name" value="ABC_transptr_periplasmic_BD"/>
</dbReference>
<evidence type="ECO:0000259" key="4">
    <source>
        <dbReference type="PROSITE" id="PS01124"/>
    </source>
</evidence>
<keyword evidence="2" id="KW-0238">DNA-binding</keyword>
<dbReference type="AlphaFoldDB" id="A0A398CL26"/>
<dbReference type="PROSITE" id="PS01124">
    <property type="entry name" value="HTH_ARAC_FAMILY_2"/>
    <property type="match status" value="1"/>
</dbReference>
<gene>
    <name evidence="6" type="ORF">D3H35_20300</name>
</gene>
<dbReference type="Proteomes" id="UP000266340">
    <property type="component" value="Unassembled WGS sequence"/>
</dbReference>
<dbReference type="OrthoDB" id="2660924at2"/>
<evidence type="ECO:0000256" key="1">
    <source>
        <dbReference type="ARBA" id="ARBA00023015"/>
    </source>
</evidence>
<feature type="domain" description="Fe/B12 periplasmic-binding" evidence="5">
    <location>
        <begin position="280"/>
        <end position="552"/>
    </location>
</feature>
<proteinExistence type="predicted"/>
<dbReference type="SUPFAM" id="SSF53807">
    <property type="entry name" value="Helical backbone' metal receptor"/>
    <property type="match status" value="1"/>
</dbReference>
<dbReference type="InterPro" id="IPR018062">
    <property type="entry name" value="HTH_AraC-typ_CS"/>
</dbReference>
<evidence type="ECO:0000256" key="2">
    <source>
        <dbReference type="ARBA" id="ARBA00023125"/>
    </source>
</evidence>
<sequence length="552" mass="62141">MNNVVASEWAESRFPLYTAERIHSLFSTSNLPEYKFNESLTVLIAIAGGEGILKADDQIYELMEGSVILLPAHSDAALIAKRPQPLHAYMLVIGTREQAMSAASGAMIRKSEAASNSTIQMFPHEPAIAAGLEELYIHRSPESEARHVQNQIVFHQIILQLLDRQESKYAASEQPSMERSIAYLENHYSEKITRERLAEIAGVSRSHYSILFKQLTGFTPNEYLSRLRVHRAKELLINGSGTLREIALKVGYKDEFYLSRRFKQQTGEPPSVYNRGSFERVAVWLTPYASHLLLLGLEPAVIISDNSEYVNAAGLQPPQTMIFINADSSVEQVKSVLLDNNVELIIAASQHLQQYGLNAGHMRAVAPIVEISWMEIGWKEHLRLIAQVIQRSERAEQWLADFEKEEQAARSLVQQSEAANEIITILVIKPEELLVYGARNVGYVVYQSLGLQPPAKIKREMEKLGDRLHSIPIEISELADYAGDRILAIVFPDVKGSTAHSEAIFSSSYWNELPAVRRNCVHYLDKDEWIPYNPVSIRLQLQRAAALFAGRQ</sequence>
<keyword evidence="7" id="KW-1185">Reference proteome</keyword>
<dbReference type="Pfam" id="PF12833">
    <property type="entry name" value="HTH_18"/>
    <property type="match status" value="1"/>
</dbReference>
<evidence type="ECO:0000256" key="3">
    <source>
        <dbReference type="ARBA" id="ARBA00023163"/>
    </source>
</evidence>
<dbReference type="Gene3D" id="1.10.10.60">
    <property type="entry name" value="Homeodomain-like"/>
    <property type="match status" value="2"/>
</dbReference>
<organism evidence="6 7">
    <name type="scientific">Cohnella faecalis</name>
    <dbReference type="NCBI Taxonomy" id="2315694"/>
    <lineage>
        <taxon>Bacteria</taxon>
        <taxon>Bacillati</taxon>
        <taxon>Bacillota</taxon>
        <taxon>Bacilli</taxon>
        <taxon>Bacillales</taxon>
        <taxon>Paenibacillaceae</taxon>
        <taxon>Cohnella</taxon>
    </lineage>
</organism>
<dbReference type="PANTHER" id="PTHR43280">
    <property type="entry name" value="ARAC-FAMILY TRANSCRIPTIONAL REGULATOR"/>
    <property type="match status" value="1"/>
</dbReference>
<evidence type="ECO:0000313" key="7">
    <source>
        <dbReference type="Proteomes" id="UP000266340"/>
    </source>
</evidence>
<dbReference type="InterPro" id="IPR018060">
    <property type="entry name" value="HTH_AraC"/>
</dbReference>
<feature type="domain" description="HTH araC/xylS-type" evidence="4">
    <location>
        <begin position="178"/>
        <end position="276"/>
    </location>
</feature>
<name>A0A398CL26_9BACL</name>
<dbReference type="InterPro" id="IPR009057">
    <property type="entry name" value="Homeodomain-like_sf"/>
</dbReference>
<dbReference type="RefSeq" id="WP_119150977.1">
    <property type="nucleotide sequence ID" value="NZ_JBHSOV010000027.1"/>
</dbReference>